<accession>A0ABT8M7H2</accession>
<dbReference type="InterPro" id="IPR026022">
    <property type="entry name" value="PhoU_dom"/>
</dbReference>
<dbReference type="PANTHER" id="PTHR42930:SF2">
    <property type="entry name" value="PHOU DOMAIN-CONTAINING PROTEIN"/>
    <property type="match status" value="1"/>
</dbReference>
<protein>
    <submittedName>
        <fullName evidence="2">AbrB/MazE/SpoVT family DNA-binding domain-containing protein</fullName>
    </submittedName>
</protein>
<sequence length="335" mass="37372">MEIRKVQITGGSSYVISLPKDWARSLNIQKNNPLGLIRQSDGTLLITPKISGEMVQRIKTFDVSRSSDPDFLFRCLIAAYIMGYTTIMVTSSGRIAPAVRVVVRDFTQIAIGQEVAEESDASITIKDLLNPVEMPFDNTLKRMYILARGMHEDAISTLRTRNRALAEDVIARDDEIDRLQWLLARQYHLIVTDGNLSKRMGMSVGTATNYLMISRIVERIGDHAVNIATNALALMEQDLDDLLITDIESASASALSIFNASIRSFFKKDILESNDNIRAVAGLVSCCEEISHNVLQQRSPVAIPVGYIIESVRRLGEYSKDISENVINYLVSEEQ</sequence>
<dbReference type="Pfam" id="PF04014">
    <property type="entry name" value="MazE_antitoxin"/>
    <property type="match status" value="1"/>
</dbReference>
<dbReference type="EMBL" id="VCYH01000002">
    <property type="protein sequence ID" value="MDN7023880.1"/>
    <property type="molecule type" value="Genomic_DNA"/>
</dbReference>
<evidence type="ECO:0000259" key="1">
    <source>
        <dbReference type="SMART" id="SM00966"/>
    </source>
</evidence>
<dbReference type="SMART" id="SM00966">
    <property type="entry name" value="SpoVT_AbrB"/>
    <property type="match status" value="1"/>
</dbReference>
<evidence type="ECO:0000313" key="2">
    <source>
        <dbReference type="EMBL" id="MDN7023880.1"/>
    </source>
</evidence>
<dbReference type="GO" id="GO:0003677">
    <property type="term" value="F:DNA binding"/>
    <property type="evidence" value="ECO:0007669"/>
    <property type="project" value="UniProtKB-KW"/>
</dbReference>
<dbReference type="Proteomes" id="UP001168338">
    <property type="component" value="Unassembled WGS sequence"/>
</dbReference>
<dbReference type="RefSeq" id="WP_301662965.1">
    <property type="nucleotide sequence ID" value="NZ_VCYH01000002.1"/>
</dbReference>
<gene>
    <name evidence="2" type="ORF">FGU65_03060</name>
</gene>
<dbReference type="InterPro" id="IPR038078">
    <property type="entry name" value="PhoU-like_sf"/>
</dbReference>
<dbReference type="Pfam" id="PF01895">
    <property type="entry name" value="PhoU"/>
    <property type="match status" value="1"/>
</dbReference>
<proteinExistence type="predicted"/>
<dbReference type="SUPFAM" id="SSF109755">
    <property type="entry name" value="PhoU-like"/>
    <property type="match status" value="1"/>
</dbReference>
<evidence type="ECO:0000313" key="3">
    <source>
        <dbReference type="Proteomes" id="UP001168338"/>
    </source>
</evidence>
<feature type="domain" description="SpoVT-AbrB" evidence="1">
    <location>
        <begin position="8"/>
        <end position="53"/>
    </location>
</feature>
<keyword evidence="2" id="KW-0238">DNA-binding</keyword>
<organism evidence="2 3">
    <name type="scientific">Methanoculleus frigidifontis</name>
    <dbReference type="NCBI Taxonomy" id="2584085"/>
    <lineage>
        <taxon>Archaea</taxon>
        <taxon>Methanobacteriati</taxon>
        <taxon>Methanobacteriota</taxon>
        <taxon>Stenosarchaea group</taxon>
        <taxon>Methanomicrobia</taxon>
        <taxon>Methanomicrobiales</taxon>
        <taxon>Methanomicrobiaceae</taxon>
        <taxon>Methanoculleus</taxon>
    </lineage>
</organism>
<dbReference type="PANTHER" id="PTHR42930">
    <property type="entry name" value="PHOSPHATE-SPECIFIC TRANSPORT SYSTEM ACCESSORY PROTEIN PHOU"/>
    <property type="match status" value="1"/>
</dbReference>
<dbReference type="Gene3D" id="1.20.58.220">
    <property type="entry name" value="Phosphate transport system protein phou homolog 2, domain 2"/>
    <property type="match status" value="1"/>
</dbReference>
<name>A0ABT8M7H2_9EURY</name>
<keyword evidence="3" id="KW-1185">Reference proteome</keyword>
<dbReference type="InterPro" id="IPR028366">
    <property type="entry name" value="PhoU"/>
</dbReference>
<dbReference type="InterPro" id="IPR007159">
    <property type="entry name" value="SpoVT-AbrB_dom"/>
</dbReference>
<comment type="caution">
    <text evidence="2">The sequence shown here is derived from an EMBL/GenBank/DDBJ whole genome shotgun (WGS) entry which is preliminary data.</text>
</comment>
<reference evidence="2" key="1">
    <citation type="submission" date="2019-05" db="EMBL/GenBank/DDBJ databases">
        <title>Methanoculleus sp. FWC-SCC1, a methanogenic archaeon isolated from deep marine cold seep.</title>
        <authorList>
            <person name="Chen Y.-W."/>
            <person name="Chen S.-C."/>
            <person name="Teng N.-H."/>
            <person name="Lai M.-C."/>
        </authorList>
    </citation>
    <scope>NUCLEOTIDE SEQUENCE</scope>
    <source>
        <strain evidence="2">FWC-SCC1</strain>
    </source>
</reference>